<evidence type="ECO:0000256" key="7">
    <source>
        <dbReference type="ARBA" id="ARBA00023116"/>
    </source>
</evidence>
<feature type="compositionally biased region" description="Polar residues" evidence="10">
    <location>
        <begin position="721"/>
        <end position="732"/>
    </location>
</feature>
<dbReference type="Pfam" id="PF03477">
    <property type="entry name" value="ATP-cone"/>
    <property type="match status" value="1"/>
</dbReference>
<keyword evidence="3" id="KW-0021">Allosteric enzyme</keyword>
<dbReference type="PRINTS" id="PR01183">
    <property type="entry name" value="RIBORDTASEM1"/>
</dbReference>
<dbReference type="PROSITE" id="PS00089">
    <property type="entry name" value="RIBORED_LARGE"/>
    <property type="match status" value="1"/>
</dbReference>
<evidence type="ECO:0000256" key="9">
    <source>
        <dbReference type="RuleBase" id="RU003410"/>
    </source>
</evidence>
<comment type="similarity">
    <text evidence="1 9">Belongs to the ribonucleoside diphosphate reductase large chain family.</text>
</comment>
<dbReference type="InterPro" id="IPR013509">
    <property type="entry name" value="RNR_lsu_N"/>
</dbReference>
<evidence type="ECO:0000256" key="5">
    <source>
        <dbReference type="ARBA" id="ARBA00022840"/>
    </source>
</evidence>
<evidence type="ECO:0000313" key="12">
    <source>
        <dbReference type="EMBL" id="XAI71259.1"/>
    </source>
</evidence>
<dbReference type="InterPro" id="IPR000788">
    <property type="entry name" value="RNR_lg_C"/>
</dbReference>
<sequence length="760" mass="85878">MQVIKSDGSRAEFDASRIARQAEEVCEGLDVNRAELLANLNMQFFDGMTTAEINVALKNTAAGLISEESPEFDAVAAAFVVKELKKEAGVFGAHYGDLQTYLQTGVGYGHLNPLVLQEGFFDLEQLNEVVFDNIARDKQFTYQGIQTIADRYLLRSPQLPGKRSRVYELPQHMFMRVAMGLSLLEADPTKAAIATYNLLSSFDFMNSTPTLFNSCTNHSQMSSCYGTQFQDDIVDIFDGFKHCALLSKFSGGVGSDWTPVRAMGSHIKSTNGKSSGPIPYIKIYNDTAVSVDQGGKRKGAFAPYMECWHLNFPDFVDLKLQSGDEYLRARDVYPASWIPDLFMQRVRDNEMWSLFCPNDVPQLHEVWGEEFERVYLEAEANFLARKQIPAMDLWKRMLDRLTRTGAPWNTWKDESNRRNPQQHVGVVHNSNLCTEIILNNSKDEHFVCNLGSANAAKHVKFGEIDRPKLEQTVRHAVRILDNVIDLNFYPTEQARNSNMKHRPIGLGLMGYAEALVACGIDFESEEHLQWADELFEIISYSAIKASAELARERGSYESFEGSLWSQGILTIDTARDQTKSVYSEAEWEELRQFAKGGMRNCNIIALAPTATIANIVGTTEVTQPINERVLVKENLSGNFKIINPLAKYNRPDLVKTVWEVDQIWIIDAATRRAKWIDQGQSTNLYRDPVKHKGRVLSDWYFRMWEGGNKTSYYLRNKPVQSEAGSGEQQVGDMNTPPVVLKEEAEPQFHQDSGEVCESCQ</sequence>
<accession>A0AAU6W3S7</accession>
<dbReference type="PROSITE" id="PS51161">
    <property type="entry name" value="ATP_CONE"/>
    <property type="match status" value="1"/>
</dbReference>
<feature type="domain" description="ATP-cone" evidence="11">
    <location>
        <begin position="1"/>
        <end position="90"/>
    </location>
</feature>
<evidence type="ECO:0000259" key="11">
    <source>
        <dbReference type="PROSITE" id="PS51161"/>
    </source>
</evidence>
<dbReference type="InterPro" id="IPR008926">
    <property type="entry name" value="RNR_R1-su_N"/>
</dbReference>
<name>A0AAU6W3S7_9VIRU</name>
<dbReference type="PANTHER" id="PTHR11573:SF6">
    <property type="entry name" value="RIBONUCLEOSIDE-DIPHOSPHATE REDUCTASE LARGE SUBUNIT"/>
    <property type="match status" value="1"/>
</dbReference>
<evidence type="ECO:0000256" key="10">
    <source>
        <dbReference type="SAM" id="MobiDB-lite"/>
    </source>
</evidence>
<dbReference type="InterPro" id="IPR005144">
    <property type="entry name" value="ATP-cone_dom"/>
</dbReference>
<dbReference type="GO" id="GO:0005524">
    <property type="term" value="F:ATP binding"/>
    <property type="evidence" value="ECO:0007669"/>
    <property type="project" value="UniProtKB-UniRule"/>
</dbReference>
<comment type="function">
    <text evidence="9">Provides the precursors necessary for DNA synthesis. Catalyzes the biosynthesis of deoxyribonucleotides from the corresponding ribonucleotides.</text>
</comment>
<keyword evidence="4 8" id="KW-0547">Nucleotide-binding</keyword>
<dbReference type="EMBL" id="PP179332">
    <property type="protein sequence ID" value="XAI71259.1"/>
    <property type="molecule type" value="Genomic_DNA"/>
</dbReference>
<dbReference type="Gene3D" id="3.20.70.20">
    <property type="match status" value="1"/>
</dbReference>
<dbReference type="GO" id="GO:0009263">
    <property type="term" value="P:deoxyribonucleotide biosynthetic process"/>
    <property type="evidence" value="ECO:0007669"/>
    <property type="project" value="UniProtKB-KW"/>
</dbReference>
<dbReference type="GO" id="GO:0004748">
    <property type="term" value="F:ribonucleoside-diphosphate reductase activity, thioredoxin disulfide as acceptor"/>
    <property type="evidence" value="ECO:0007669"/>
    <property type="project" value="UniProtKB-EC"/>
</dbReference>
<evidence type="ECO:0000256" key="3">
    <source>
        <dbReference type="ARBA" id="ARBA00022533"/>
    </source>
</evidence>
<reference evidence="12" key="1">
    <citation type="journal article" date="2024" name="J. Gen. Virol.">
        <title>Novel phages of Pseudomonas syringae unveil numerous potential auxiliary metabolic genes.</title>
        <authorList>
            <person name="Feltin C."/>
            <person name="Garneau J.R."/>
            <person name="Morris C.E."/>
            <person name="Berard A."/>
            <person name="Torres-Barcelo C."/>
        </authorList>
    </citation>
    <scope>NUCLEOTIDE SEQUENCE</scope>
</reference>
<feature type="region of interest" description="Disordered" evidence="10">
    <location>
        <begin position="721"/>
        <end position="760"/>
    </location>
</feature>
<dbReference type="Pfam" id="PF00317">
    <property type="entry name" value="Ribonuc_red_lgN"/>
    <property type="match status" value="1"/>
</dbReference>
<keyword evidence="7 9" id="KW-0215">Deoxyribonucleotide synthesis</keyword>
<organism evidence="12">
    <name type="scientific">Pseudomonas phage Cygsa01</name>
    <dbReference type="NCBI Taxonomy" id="3138529"/>
    <lineage>
        <taxon>Viruses</taxon>
    </lineage>
</organism>
<evidence type="ECO:0000256" key="8">
    <source>
        <dbReference type="PROSITE-ProRule" id="PRU00492"/>
    </source>
</evidence>
<dbReference type="CDD" id="cd01679">
    <property type="entry name" value="RNR_I"/>
    <property type="match status" value="1"/>
</dbReference>
<evidence type="ECO:0000256" key="4">
    <source>
        <dbReference type="ARBA" id="ARBA00022741"/>
    </source>
</evidence>
<feature type="compositionally biased region" description="Basic and acidic residues" evidence="10">
    <location>
        <begin position="740"/>
        <end position="752"/>
    </location>
</feature>
<keyword evidence="6 9" id="KW-0560">Oxidoreductase</keyword>
<keyword evidence="5 8" id="KW-0067">ATP-binding</keyword>
<dbReference type="Pfam" id="PF02867">
    <property type="entry name" value="Ribonuc_red_lgC"/>
    <property type="match status" value="1"/>
</dbReference>
<proteinExistence type="inferred from homology"/>
<evidence type="ECO:0000256" key="6">
    <source>
        <dbReference type="ARBA" id="ARBA00023002"/>
    </source>
</evidence>
<evidence type="ECO:0000256" key="2">
    <source>
        <dbReference type="ARBA" id="ARBA00012274"/>
    </source>
</evidence>
<protein>
    <recommendedName>
        <fullName evidence="2 9">Ribonucleoside-diphosphate reductase</fullName>
        <ecNumber evidence="2 9">1.17.4.1</ecNumber>
    </recommendedName>
</protein>
<dbReference type="SUPFAM" id="SSF48168">
    <property type="entry name" value="R1 subunit of ribonucleotide reductase, N-terminal domain"/>
    <property type="match status" value="1"/>
</dbReference>
<gene>
    <name evidence="12" type="ORF">Cygsa01_00213</name>
</gene>
<dbReference type="InterPro" id="IPR039718">
    <property type="entry name" value="Rrm1"/>
</dbReference>
<comment type="catalytic activity">
    <reaction evidence="9">
        <text>a 2'-deoxyribonucleoside 5'-diphosphate + [thioredoxin]-disulfide + H2O = a ribonucleoside 5'-diphosphate + [thioredoxin]-dithiol</text>
        <dbReference type="Rhea" id="RHEA:23252"/>
        <dbReference type="Rhea" id="RHEA-COMP:10698"/>
        <dbReference type="Rhea" id="RHEA-COMP:10700"/>
        <dbReference type="ChEBI" id="CHEBI:15377"/>
        <dbReference type="ChEBI" id="CHEBI:29950"/>
        <dbReference type="ChEBI" id="CHEBI:50058"/>
        <dbReference type="ChEBI" id="CHEBI:57930"/>
        <dbReference type="ChEBI" id="CHEBI:73316"/>
        <dbReference type="EC" id="1.17.4.1"/>
    </reaction>
</comment>
<evidence type="ECO:0000256" key="1">
    <source>
        <dbReference type="ARBA" id="ARBA00010406"/>
    </source>
</evidence>
<dbReference type="InterPro" id="IPR013346">
    <property type="entry name" value="NrdE_NrdA_C"/>
</dbReference>
<dbReference type="PANTHER" id="PTHR11573">
    <property type="entry name" value="RIBONUCLEOSIDE-DIPHOSPHATE REDUCTASE LARGE CHAIN"/>
    <property type="match status" value="1"/>
</dbReference>
<dbReference type="EC" id="1.17.4.1" evidence="2 9"/>
<dbReference type="NCBIfam" id="TIGR02506">
    <property type="entry name" value="NrdE_NrdA"/>
    <property type="match status" value="1"/>
</dbReference>
<dbReference type="SUPFAM" id="SSF51998">
    <property type="entry name" value="PFL-like glycyl radical enzymes"/>
    <property type="match status" value="1"/>
</dbReference>